<dbReference type="GO" id="GO:0007166">
    <property type="term" value="P:cell surface receptor signaling pathway"/>
    <property type="evidence" value="ECO:0007669"/>
    <property type="project" value="InterPro"/>
</dbReference>
<accession>A0A166C6T1</accession>
<name>A0A166C6T1_9AGAM</name>
<evidence type="ECO:0000259" key="1">
    <source>
        <dbReference type="Pfam" id="PF22215"/>
    </source>
</evidence>
<dbReference type="OrthoDB" id="3266026at2759"/>
<keyword evidence="3" id="KW-1185">Reference proteome</keyword>
<dbReference type="CDD" id="cd21037">
    <property type="entry name" value="MLKL_NTD"/>
    <property type="match status" value="1"/>
</dbReference>
<dbReference type="Proteomes" id="UP000076798">
    <property type="component" value="Unassembled WGS sequence"/>
</dbReference>
<dbReference type="InterPro" id="IPR059179">
    <property type="entry name" value="MLKL-like_MCAfunc"/>
</dbReference>
<sequence length="254" mass="28466">MQLSLETPSDLLKGLQILRSVGEAIPAGGILKAVAGIGIVVLETAETIRANKKECSDIAKRAAQDILMLTSQLTSNSDKDAPLSDDLRDRLEGYLQVLQEVSLTVTRLSTESRLKRTLRSASIQEDAKDCLNKLNEAYQAYVLQFSIATDTKLTALVREMRSLNSKLELTIAMNRDEPDEIPRIPMQQIKFGEEISRAEEKAYILRVEHGKIQAPARSLRAVILRRFEAKSEKANECHGFHDFKSEIRFRGDLL</sequence>
<dbReference type="Gene3D" id="1.20.930.20">
    <property type="entry name" value="Adaptor protein Cbl, N-terminal domain"/>
    <property type="match status" value="1"/>
</dbReference>
<evidence type="ECO:0000313" key="2">
    <source>
        <dbReference type="EMBL" id="KZT37140.1"/>
    </source>
</evidence>
<dbReference type="EMBL" id="KV428090">
    <property type="protein sequence ID" value="KZT37140.1"/>
    <property type="molecule type" value="Genomic_DNA"/>
</dbReference>
<dbReference type="InterPro" id="IPR036537">
    <property type="entry name" value="Adaptor_Cbl_N_dom_sf"/>
</dbReference>
<reference evidence="2 3" key="1">
    <citation type="journal article" date="2016" name="Mol. Biol. Evol.">
        <title>Comparative Genomics of Early-Diverging Mushroom-Forming Fungi Provides Insights into the Origins of Lignocellulose Decay Capabilities.</title>
        <authorList>
            <person name="Nagy L.G."/>
            <person name="Riley R."/>
            <person name="Tritt A."/>
            <person name="Adam C."/>
            <person name="Daum C."/>
            <person name="Floudas D."/>
            <person name="Sun H."/>
            <person name="Yadav J.S."/>
            <person name="Pangilinan J."/>
            <person name="Larsson K.H."/>
            <person name="Matsuura K."/>
            <person name="Barry K."/>
            <person name="Labutti K."/>
            <person name="Kuo R."/>
            <person name="Ohm R.A."/>
            <person name="Bhattacharya S.S."/>
            <person name="Shirouzu T."/>
            <person name="Yoshinaga Y."/>
            <person name="Martin F.M."/>
            <person name="Grigoriev I.V."/>
            <person name="Hibbett D.S."/>
        </authorList>
    </citation>
    <scope>NUCLEOTIDE SEQUENCE [LARGE SCALE GENOMIC DNA]</scope>
    <source>
        <strain evidence="2 3">HHB10207 ss-3</strain>
    </source>
</reference>
<evidence type="ECO:0000313" key="3">
    <source>
        <dbReference type="Proteomes" id="UP000076798"/>
    </source>
</evidence>
<feature type="domain" description="Mixed lineage kinase" evidence="1">
    <location>
        <begin position="32"/>
        <end position="156"/>
    </location>
</feature>
<gene>
    <name evidence="2" type="ORF">SISSUDRAFT_1129855</name>
</gene>
<dbReference type="InterPro" id="IPR054000">
    <property type="entry name" value="MLKL_N"/>
</dbReference>
<proteinExistence type="predicted"/>
<organism evidence="2 3">
    <name type="scientific">Sistotremastrum suecicum HHB10207 ss-3</name>
    <dbReference type="NCBI Taxonomy" id="1314776"/>
    <lineage>
        <taxon>Eukaryota</taxon>
        <taxon>Fungi</taxon>
        <taxon>Dikarya</taxon>
        <taxon>Basidiomycota</taxon>
        <taxon>Agaricomycotina</taxon>
        <taxon>Agaricomycetes</taxon>
        <taxon>Sistotremastrales</taxon>
        <taxon>Sistotremastraceae</taxon>
        <taxon>Sistotremastrum</taxon>
    </lineage>
</organism>
<dbReference type="AlphaFoldDB" id="A0A166C6T1"/>
<dbReference type="Pfam" id="PF22215">
    <property type="entry name" value="MLKL_N"/>
    <property type="match status" value="1"/>
</dbReference>
<protein>
    <recommendedName>
        <fullName evidence="1">Mixed lineage kinase domain-containing protein</fullName>
    </recommendedName>
</protein>